<sequence length="146" mass="15959">MSKIPSLNPSNRVRWFARLVLLTADIDGGTLFGGTKDSDIQLGGASSLPAKQKAGPRIGLHQLRLPQQGAALILYVAFEHWRRRRLMGRVRTRRRLRTLFGVRGTRGCGAQIEAVGSAGPAPRGCRRWEGLADEADRSSPDTANTD</sequence>
<reference evidence="1 2" key="1">
    <citation type="submission" date="2022-12" db="EMBL/GenBank/DDBJ databases">
        <title>Chromosome-scale assembly of the Ensete ventricosum genome.</title>
        <authorList>
            <person name="Dussert Y."/>
            <person name="Stocks J."/>
            <person name="Wendawek A."/>
            <person name="Woldeyes F."/>
            <person name="Nichols R.A."/>
            <person name="Borrell J.S."/>
        </authorList>
    </citation>
    <scope>NUCLEOTIDE SEQUENCE [LARGE SCALE GENOMIC DNA]</scope>
    <source>
        <strain evidence="2">cv. Maze</strain>
        <tissue evidence="1">Seeds</tissue>
    </source>
</reference>
<accession>A0AAV8RX34</accession>
<protein>
    <submittedName>
        <fullName evidence="1">Uncharacterized protein</fullName>
    </submittedName>
</protein>
<evidence type="ECO:0000313" key="2">
    <source>
        <dbReference type="Proteomes" id="UP001222027"/>
    </source>
</evidence>
<dbReference type="Proteomes" id="UP001222027">
    <property type="component" value="Unassembled WGS sequence"/>
</dbReference>
<organism evidence="1 2">
    <name type="scientific">Ensete ventricosum</name>
    <name type="common">Abyssinian banana</name>
    <name type="synonym">Musa ensete</name>
    <dbReference type="NCBI Taxonomy" id="4639"/>
    <lineage>
        <taxon>Eukaryota</taxon>
        <taxon>Viridiplantae</taxon>
        <taxon>Streptophyta</taxon>
        <taxon>Embryophyta</taxon>
        <taxon>Tracheophyta</taxon>
        <taxon>Spermatophyta</taxon>
        <taxon>Magnoliopsida</taxon>
        <taxon>Liliopsida</taxon>
        <taxon>Zingiberales</taxon>
        <taxon>Musaceae</taxon>
        <taxon>Ensete</taxon>
    </lineage>
</organism>
<keyword evidence="2" id="KW-1185">Reference proteome</keyword>
<comment type="caution">
    <text evidence="1">The sequence shown here is derived from an EMBL/GenBank/DDBJ whole genome shotgun (WGS) entry which is preliminary data.</text>
</comment>
<name>A0AAV8RX34_ENSVE</name>
<proteinExistence type="predicted"/>
<dbReference type="EMBL" id="JAQQAF010000001">
    <property type="protein sequence ID" value="KAJ8511690.1"/>
    <property type="molecule type" value="Genomic_DNA"/>
</dbReference>
<evidence type="ECO:0000313" key="1">
    <source>
        <dbReference type="EMBL" id="KAJ8511690.1"/>
    </source>
</evidence>
<dbReference type="AlphaFoldDB" id="A0AAV8RX34"/>
<gene>
    <name evidence="1" type="ORF">OPV22_002124</name>
</gene>